<evidence type="ECO:0000313" key="2">
    <source>
        <dbReference type="EMBL" id="TWV34376.1"/>
    </source>
</evidence>
<evidence type="ECO:0000256" key="1">
    <source>
        <dbReference type="ARBA" id="ARBA00023002"/>
    </source>
</evidence>
<proteinExistence type="predicted"/>
<dbReference type="Gene3D" id="3.60.130.10">
    <property type="entry name" value="Clavaminate synthase-like"/>
    <property type="match status" value="1"/>
</dbReference>
<dbReference type="SUPFAM" id="SSF51197">
    <property type="entry name" value="Clavaminate synthase-like"/>
    <property type="match status" value="1"/>
</dbReference>
<dbReference type="Proteomes" id="UP000320481">
    <property type="component" value="Unassembled WGS sequence"/>
</dbReference>
<organism evidence="2 3">
    <name type="scientific">Streptomyces misionensis</name>
    <dbReference type="NCBI Taxonomy" id="67331"/>
    <lineage>
        <taxon>Bacteria</taxon>
        <taxon>Bacillati</taxon>
        <taxon>Actinomycetota</taxon>
        <taxon>Actinomycetes</taxon>
        <taxon>Kitasatosporales</taxon>
        <taxon>Streptomycetaceae</taxon>
        <taxon>Streptomyces</taxon>
    </lineage>
</organism>
<accession>A0A5C6IZ56</accession>
<sequence length="415" mass="44813">MRCSVMPGKRNVRVRNDGNGQLRRGFGQPDFGISFDIKGRGLVIQVREPTHPPAAVGGDPADSAIAPLDDVTITLTHDEREAARDVFAASARALKDRPLDDEELLTEAEFAGLRLPRRILEALGRFRRHGNDAGALLLRNIPVDLVPPATPADGFLSHWNDLPVATFAQLAVASTVGDVIAYADEKLGRIVQDVTPVEGAQRRQENSGTVYLELHTEDGFHPSKPDFITLLCIRPDHERIARTVVGAAAQALPLLSERTAGVLREPRFRLRVSSSFGVGAGDLLTGPLPVLSGTAAVPDLLADFHAMEALDQEAGAALEELRSAFLATLRGSVLDVGDLIVVDNRTAIHGRSEFAARFDGTDRWLRRCFAVTDIRSSRADRPAGSRVCRPLRDIGLFSSGPLTTPRIEDPACTGS</sequence>
<dbReference type="GO" id="GO:0016491">
    <property type="term" value="F:oxidoreductase activity"/>
    <property type="evidence" value="ECO:0007669"/>
    <property type="project" value="UniProtKB-KW"/>
</dbReference>
<protein>
    <submittedName>
        <fullName evidence="2">Uncharacterized protein</fullName>
    </submittedName>
</protein>
<dbReference type="EMBL" id="VOGW01000173">
    <property type="protein sequence ID" value="TWV34376.1"/>
    <property type="molecule type" value="Genomic_DNA"/>
</dbReference>
<keyword evidence="1" id="KW-0560">Oxidoreductase</keyword>
<evidence type="ECO:0000313" key="3">
    <source>
        <dbReference type="Proteomes" id="UP000320481"/>
    </source>
</evidence>
<keyword evidence="3" id="KW-1185">Reference proteome</keyword>
<gene>
    <name evidence="2" type="ORF">FRZ03_28585</name>
</gene>
<reference evidence="2" key="1">
    <citation type="journal article" date="2019" name="Microbiol. Resour. Announc.">
        <title>Draft Genomic Sequences of Streptomyces misionensis and Streptomyces albidoflavus, bacteria applied for phytopathogen biocontrol.</title>
        <authorList>
            <person name="Pylro V."/>
            <person name="Dias A."/>
            <person name="Andreote F."/>
            <person name="Varani A."/>
            <person name="Andreote C."/>
            <person name="Bernardo E."/>
            <person name="Martins T."/>
        </authorList>
    </citation>
    <scope>NUCLEOTIDE SEQUENCE [LARGE SCALE GENOMIC DNA]</scope>
    <source>
        <strain evidence="2">66</strain>
    </source>
</reference>
<dbReference type="InterPro" id="IPR042098">
    <property type="entry name" value="TauD-like_sf"/>
</dbReference>
<name>A0A5C6IZ56_9ACTN</name>
<comment type="caution">
    <text evidence="2">The sequence shown here is derived from an EMBL/GenBank/DDBJ whole genome shotgun (WGS) entry which is preliminary data.</text>
</comment>
<dbReference type="AlphaFoldDB" id="A0A5C6IZ56"/>